<dbReference type="Proteomes" id="UP001500432">
    <property type="component" value="Unassembled WGS sequence"/>
</dbReference>
<keyword evidence="1" id="KW-1133">Transmembrane helix</keyword>
<feature type="transmembrane region" description="Helical" evidence="1">
    <location>
        <begin position="23"/>
        <end position="43"/>
    </location>
</feature>
<dbReference type="EMBL" id="BAAAQW010000004">
    <property type="protein sequence ID" value="GAA2199490.1"/>
    <property type="molecule type" value="Genomic_DNA"/>
</dbReference>
<name>A0ABP5NLQ4_9MICC</name>
<comment type="caution">
    <text evidence="2">The sequence shown here is derived from an EMBL/GenBank/DDBJ whole genome shotgun (WGS) entry which is preliminary data.</text>
</comment>
<evidence type="ECO:0000313" key="2">
    <source>
        <dbReference type="EMBL" id="GAA2199490.1"/>
    </source>
</evidence>
<evidence type="ECO:0000256" key="1">
    <source>
        <dbReference type="SAM" id="Phobius"/>
    </source>
</evidence>
<keyword evidence="3" id="KW-1185">Reference proteome</keyword>
<feature type="transmembrane region" description="Helical" evidence="1">
    <location>
        <begin position="87"/>
        <end position="111"/>
    </location>
</feature>
<keyword evidence="1" id="KW-0812">Transmembrane</keyword>
<evidence type="ECO:0000313" key="3">
    <source>
        <dbReference type="Proteomes" id="UP001500432"/>
    </source>
</evidence>
<gene>
    <name evidence="2" type="ORF">GCM10009849_16080</name>
</gene>
<proteinExistence type="predicted"/>
<dbReference type="RefSeq" id="WP_344299187.1">
    <property type="nucleotide sequence ID" value="NZ_BAAAQW010000004.1"/>
</dbReference>
<feature type="transmembrane region" description="Helical" evidence="1">
    <location>
        <begin position="63"/>
        <end position="80"/>
    </location>
</feature>
<reference evidence="3" key="1">
    <citation type="journal article" date="2019" name="Int. J. Syst. Evol. Microbiol.">
        <title>The Global Catalogue of Microorganisms (GCM) 10K type strain sequencing project: providing services to taxonomists for standard genome sequencing and annotation.</title>
        <authorList>
            <consortium name="The Broad Institute Genomics Platform"/>
            <consortium name="The Broad Institute Genome Sequencing Center for Infectious Disease"/>
            <person name="Wu L."/>
            <person name="Ma J."/>
        </authorList>
    </citation>
    <scope>NUCLEOTIDE SEQUENCE [LARGE SCALE GENOMIC DNA]</scope>
    <source>
        <strain evidence="3">JCM 16034</strain>
    </source>
</reference>
<accession>A0ABP5NLQ4</accession>
<protein>
    <submittedName>
        <fullName evidence="2">Uncharacterized protein</fullName>
    </submittedName>
</protein>
<organism evidence="2 3">
    <name type="scientific">Sinomonas flava</name>
    <dbReference type="NCBI Taxonomy" id="496857"/>
    <lineage>
        <taxon>Bacteria</taxon>
        <taxon>Bacillati</taxon>
        <taxon>Actinomycetota</taxon>
        <taxon>Actinomycetes</taxon>
        <taxon>Micrococcales</taxon>
        <taxon>Micrococcaceae</taxon>
        <taxon>Sinomonas</taxon>
    </lineage>
</organism>
<keyword evidence="1" id="KW-0472">Membrane</keyword>
<sequence>MSGPAEPAEPVVPGPEKRDRGGFLPIGLAVGLAFLYLMGIFYIAPRAIPRLNADAPLVDNVLMWAPLALYAVAAVVLTLVRRTSMTGAGLLIALGVWLLLGGELCISAMVAQPASPGQVTG</sequence>